<dbReference type="GO" id="GO:0008233">
    <property type="term" value="F:peptidase activity"/>
    <property type="evidence" value="ECO:0007669"/>
    <property type="project" value="UniProtKB-KW"/>
</dbReference>
<dbReference type="Gene3D" id="2.40.10.10">
    <property type="entry name" value="Trypsin-like serine proteases"/>
    <property type="match status" value="2"/>
</dbReference>
<dbReference type="RefSeq" id="XP_060030075.1">
    <property type="nucleotide sequence ID" value="XM_060174092.1"/>
</dbReference>
<protein>
    <submittedName>
        <fullName evidence="9">Serine protease 41</fullName>
    </submittedName>
</protein>
<dbReference type="Proteomes" id="UP001652624">
    <property type="component" value="Chromosome 15"/>
</dbReference>
<reference evidence="9" key="1">
    <citation type="submission" date="2025-08" db="UniProtKB">
        <authorList>
            <consortium name="RefSeq"/>
        </authorList>
    </citation>
    <scope>IDENTIFICATION</scope>
</reference>
<dbReference type="InterPro" id="IPR033116">
    <property type="entry name" value="TRYPSIN_SER"/>
</dbReference>
<feature type="domain" description="Peptidase S1" evidence="7">
    <location>
        <begin position="40"/>
        <end position="231"/>
    </location>
</feature>
<proteinExistence type="predicted"/>
<dbReference type="SMART" id="SM00020">
    <property type="entry name" value="Tryp_SPc"/>
    <property type="match status" value="1"/>
</dbReference>
<evidence type="ECO:0000256" key="3">
    <source>
        <dbReference type="ARBA" id="ARBA00022825"/>
    </source>
</evidence>
<keyword evidence="8" id="KW-1185">Reference proteome</keyword>
<dbReference type="PROSITE" id="PS50240">
    <property type="entry name" value="TRYPSIN_DOM"/>
    <property type="match status" value="1"/>
</dbReference>
<gene>
    <name evidence="9" type="primary">LOC103127225</name>
</gene>
<evidence type="ECO:0000259" key="7">
    <source>
        <dbReference type="PROSITE" id="PS50240"/>
    </source>
</evidence>
<evidence type="ECO:0000313" key="9">
    <source>
        <dbReference type="RefSeq" id="XP_060030075.1"/>
    </source>
</evidence>
<dbReference type="PANTHER" id="PTHR24252:SF17">
    <property type="entry name" value="SUPPRESSOR OF TUMORIGENICITY 14 PROTEIN HOMOLOG-RELATED"/>
    <property type="match status" value="1"/>
</dbReference>
<dbReference type="InterPro" id="IPR001254">
    <property type="entry name" value="Trypsin_dom"/>
</dbReference>
<dbReference type="GeneID" id="103127225"/>
<evidence type="ECO:0000256" key="6">
    <source>
        <dbReference type="SAM" id="SignalP"/>
    </source>
</evidence>
<evidence type="ECO:0000256" key="2">
    <source>
        <dbReference type="ARBA" id="ARBA00022801"/>
    </source>
</evidence>
<name>A0ABM3W0H2_ERIEU</name>
<sequence length="260" mass="28515">MAAWWLLATLWVPMAPGARGLEDPPFISVPCGLTSQSERIIGGSPTSPGRWPWMGSLQRLRRHSCGATLLNHHWVLTATHCLYPNSGKFSDITLLRLASSVSFTKYVQPVCVKNTSAEFINREDCWITGWGWNVSRTLQEAMLSIMNHSWCDSLYSKPSPHSRDNEFCAGTEDGSRDSCRGDSGGPLVCEDQGHWVQVGVVSRGEGCAIPNRPGIYVNVSDYFYWIKQVLDSGPGPTALGPALLLPLLCTVASLPLSLRP</sequence>
<dbReference type="InterPro" id="IPR001314">
    <property type="entry name" value="Peptidase_S1A"/>
</dbReference>
<keyword evidence="2 5" id="KW-0378">Hydrolase</keyword>
<dbReference type="CDD" id="cd00190">
    <property type="entry name" value="Tryp_SPc"/>
    <property type="match status" value="1"/>
</dbReference>
<keyword evidence="3 5" id="KW-0720">Serine protease</keyword>
<dbReference type="SUPFAM" id="SSF50494">
    <property type="entry name" value="Trypsin-like serine proteases"/>
    <property type="match status" value="1"/>
</dbReference>
<dbReference type="InterPro" id="IPR043504">
    <property type="entry name" value="Peptidase_S1_PA_chymotrypsin"/>
</dbReference>
<dbReference type="PRINTS" id="PR00722">
    <property type="entry name" value="CHYMOTRYPSIN"/>
</dbReference>
<dbReference type="GO" id="GO:0006508">
    <property type="term" value="P:proteolysis"/>
    <property type="evidence" value="ECO:0007669"/>
    <property type="project" value="UniProtKB-KW"/>
</dbReference>
<feature type="signal peptide" evidence="6">
    <location>
        <begin position="1"/>
        <end position="20"/>
    </location>
</feature>
<dbReference type="PANTHER" id="PTHR24252">
    <property type="entry name" value="ACROSIN-RELATED"/>
    <property type="match status" value="1"/>
</dbReference>
<dbReference type="InterPro" id="IPR009003">
    <property type="entry name" value="Peptidase_S1_PA"/>
</dbReference>
<evidence type="ECO:0000256" key="1">
    <source>
        <dbReference type="ARBA" id="ARBA00022670"/>
    </source>
</evidence>
<dbReference type="PROSITE" id="PS00135">
    <property type="entry name" value="TRYPSIN_SER"/>
    <property type="match status" value="1"/>
</dbReference>
<organism evidence="8 9">
    <name type="scientific">Erinaceus europaeus</name>
    <name type="common">Western European hedgehog</name>
    <dbReference type="NCBI Taxonomy" id="9365"/>
    <lineage>
        <taxon>Eukaryota</taxon>
        <taxon>Metazoa</taxon>
        <taxon>Chordata</taxon>
        <taxon>Craniata</taxon>
        <taxon>Vertebrata</taxon>
        <taxon>Euteleostomi</taxon>
        <taxon>Mammalia</taxon>
        <taxon>Eutheria</taxon>
        <taxon>Laurasiatheria</taxon>
        <taxon>Eulipotyphla</taxon>
        <taxon>Erinaceidae</taxon>
        <taxon>Erinaceinae</taxon>
        <taxon>Erinaceus</taxon>
    </lineage>
</organism>
<accession>A0ABM3W0H2</accession>
<keyword evidence="1 5" id="KW-0645">Protease</keyword>
<keyword evidence="6" id="KW-0732">Signal</keyword>
<dbReference type="InterPro" id="IPR018114">
    <property type="entry name" value="TRYPSIN_HIS"/>
</dbReference>
<evidence type="ECO:0000256" key="5">
    <source>
        <dbReference type="RuleBase" id="RU363034"/>
    </source>
</evidence>
<dbReference type="PROSITE" id="PS00134">
    <property type="entry name" value="TRYPSIN_HIS"/>
    <property type="match status" value="1"/>
</dbReference>
<dbReference type="Pfam" id="PF00089">
    <property type="entry name" value="Trypsin"/>
    <property type="match status" value="2"/>
</dbReference>
<feature type="chain" id="PRO_5047197496" evidence="6">
    <location>
        <begin position="21"/>
        <end position="260"/>
    </location>
</feature>
<evidence type="ECO:0000256" key="4">
    <source>
        <dbReference type="ARBA" id="ARBA00023157"/>
    </source>
</evidence>
<keyword evidence="4" id="KW-1015">Disulfide bond</keyword>
<evidence type="ECO:0000313" key="8">
    <source>
        <dbReference type="Proteomes" id="UP001652624"/>
    </source>
</evidence>